<accession>A0A1Q9DIC1</accession>
<proteinExistence type="predicted"/>
<reference evidence="1 2" key="1">
    <citation type="submission" date="2016-02" db="EMBL/GenBank/DDBJ databases">
        <title>Genome analysis of coral dinoflagellate symbionts highlights evolutionary adaptations to a symbiotic lifestyle.</title>
        <authorList>
            <person name="Aranda M."/>
            <person name="Li Y."/>
            <person name="Liew Y.J."/>
            <person name="Baumgarten S."/>
            <person name="Simakov O."/>
            <person name="Wilson M."/>
            <person name="Piel J."/>
            <person name="Ashoor H."/>
            <person name="Bougouffa S."/>
            <person name="Bajic V.B."/>
            <person name="Ryu T."/>
            <person name="Ravasi T."/>
            <person name="Bayer T."/>
            <person name="Micklem G."/>
            <person name="Kim H."/>
            <person name="Bhak J."/>
            <person name="Lajeunesse T.C."/>
            <person name="Voolstra C.R."/>
        </authorList>
    </citation>
    <scope>NUCLEOTIDE SEQUENCE [LARGE SCALE GENOMIC DNA]</scope>
    <source>
        <strain evidence="1 2">CCMP2467</strain>
    </source>
</reference>
<dbReference type="AlphaFoldDB" id="A0A1Q9DIC1"/>
<evidence type="ECO:0000313" key="2">
    <source>
        <dbReference type="Proteomes" id="UP000186817"/>
    </source>
</evidence>
<protein>
    <submittedName>
        <fullName evidence="1">Uncharacterized protein</fullName>
    </submittedName>
</protein>
<sequence>MARVPIMEPLPEQTFEAMTGEQLAAELAALSGRPMAEIPTDRMDLNRLQVLGESFVRPSENANQAENGNASGPAQMMPSWASLVLGVGSTVPNEPASSAANSALNAAQTVLADTLFRRAWEEVTAPLLSILMPGTRAGGLTACRYDHPDQRSNCPASSLRMRMSLLVTNGMDDGPSKEWRSPHYAKENATGQLLNVYGVHGWPCLPLGLVNSNGWLDLSRFPCHQLNGSFSAL</sequence>
<gene>
    <name evidence="1" type="ORF">AK812_SmicGene23007</name>
</gene>
<comment type="caution">
    <text evidence="1">The sequence shown here is derived from an EMBL/GenBank/DDBJ whole genome shotgun (WGS) entry which is preliminary data.</text>
</comment>
<dbReference type="EMBL" id="LSRX01000523">
    <property type="protein sequence ID" value="OLP94896.1"/>
    <property type="molecule type" value="Genomic_DNA"/>
</dbReference>
<name>A0A1Q9DIC1_SYMMI</name>
<organism evidence="1 2">
    <name type="scientific">Symbiodinium microadriaticum</name>
    <name type="common">Dinoflagellate</name>
    <name type="synonym">Zooxanthella microadriatica</name>
    <dbReference type="NCBI Taxonomy" id="2951"/>
    <lineage>
        <taxon>Eukaryota</taxon>
        <taxon>Sar</taxon>
        <taxon>Alveolata</taxon>
        <taxon>Dinophyceae</taxon>
        <taxon>Suessiales</taxon>
        <taxon>Symbiodiniaceae</taxon>
        <taxon>Symbiodinium</taxon>
    </lineage>
</organism>
<evidence type="ECO:0000313" key="1">
    <source>
        <dbReference type="EMBL" id="OLP94896.1"/>
    </source>
</evidence>
<keyword evidence="2" id="KW-1185">Reference proteome</keyword>
<dbReference type="Proteomes" id="UP000186817">
    <property type="component" value="Unassembled WGS sequence"/>
</dbReference>